<protein>
    <submittedName>
        <fullName evidence="1">Uncharacterized protein</fullName>
    </submittedName>
</protein>
<dbReference type="EMBL" id="AP017312">
    <property type="protein sequence ID" value="BAU29330.1"/>
    <property type="molecule type" value="Genomic_DNA"/>
</dbReference>
<dbReference type="KEGG" id="asoc:CB4_03517"/>
<dbReference type="RefSeq" id="WP_096467016.1">
    <property type="nucleotide sequence ID" value="NZ_AP017312.1"/>
</dbReference>
<evidence type="ECO:0000313" key="2">
    <source>
        <dbReference type="Proteomes" id="UP000217696"/>
    </source>
</evidence>
<name>A0A0U5B3U7_9BACL</name>
<gene>
    <name evidence="1" type="ORF">CB4_03517</name>
</gene>
<reference evidence="1 2" key="1">
    <citation type="submission" date="2015-12" db="EMBL/GenBank/DDBJ databases">
        <title>Genome sequence of Aneurinibacillus soli.</title>
        <authorList>
            <person name="Lee J.S."/>
            <person name="Lee K.C."/>
            <person name="Kim K.K."/>
            <person name="Lee B.W."/>
        </authorList>
    </citation>
    <scope>NUCLEOTIDE SEQUENCE [LARGE SCALE GENOMIC DNA]</scope>
    <source>
        <strain evidence="1 2">CB4</strain>
    </source>
</reference>
<evidence type="ECO:0000313" key="1">
    <source>
        <dbReference type="EMBL" id="BAU29330.1"/>
    </source>
</evidence>
<dbReference type="OrthoDB" id="2974439at2"/>
<organism evidence="1 2">
    <name type="scientific">Aneurinibacillus soli</name>
    <dbReference type="NCBI Taxonomy" id="1500254"/>
    <lineage>
        <taxon>Bacteria</taxon>
        <taxon>Bacillati</taxon>
        <taxon>Bacillota</taxon>
        <taxon>Bacilli</taxon>
        <taxon>Bacillales</taxon>
        <taxon>Paenibacillaceae</taxon>
        <taxon>Aneurinibacillus group</taxon>
        <taxon>Aneurinibacillus</taxon>
    </lineage>
</organism>
<dbReference type="AlphaFoldDB" id="A0A0U5B3U7"/>
<dbReference type="Proteomes" id="UP000217696">
    <property type="component" value="Chromosome"/>
</dbReference>
<sequence length="120" mass="14157">MEKACGHCGHLMHVHLRKIVYMNHTEIEHVPVYRCSCCEHHELVEQVKEELKKFLLQVPREQGPISFADYSPFTRMMLRACCRTTTLQADDWLDMYLLVSTLHDSVWLGEIEQALRELQM</sequence>
<proteinExistence type="predicted"/>
<accession>A0A0U5B3U7</accession>
<keyword evidence="2" id="KW-1185">Reference proteome</keyword>